<comment type="similarity">
    <text evidence="6">Belongs to the DESIGUAL family.</text>
</comment>
<dbReference type="Pfam" id="PF06749">
    <property type="entry name" value="DUF1218"/>
    <property type="match status" value="1"/>
</dbReference>
<evidence type="ECO:0000256" key="8">
    <source>
        <dbReference type="SAM" id="Phobius"/>
    </source>
</evidence>
<dbReference type="InterPro" id="IPR052222">
    <property type="entry name" value="DESIGUAL"/>
</dbReference>
<protein>
    <submittedName>
        <fullName evidence="9">Uncharacterized protein</fullName>
    </submittedName>
</protein>
<evidence type="ECO:0000256" key="3">
    <source>
        <dbReference type="ARBA" id="ARBA00022729"/>
    </source>
</evidence>
<sequence>MTEKKVVLICIVVGLLGLLSAATAFVAELKRIKYQMMLCYRQIYKQINFGSGESPYVSNSSRITFVIGFTILLAAAAVSNKHDIETTYSGNYIVYSCPVVRHGVFAAGAVLSLVSSILGIIYFILISANQGDIPSDNPKQGEQGGIAIGEPQFPQKNNNAQELV</sequence>
<keyword evidence="4 8" id="KW-1133">Transmembrane helix</keyword>
<reference evidence="9" key="2">
    <citation type="submission" date="2020-03" db="EMBL/GenBank/DDBJ databases">
        <title>Walnut 2.0.</title>
        <authorList>
            <person name="Marrano A."/>
            <person name="Britton M."/>
            <person name="Zimin A.V."/>
            <person name="Zaini P.A."/>
            <person name="Workman R."/>
            <person name="Puiu D."/>
            <person name="Bianco L."/>
            <person name="Allen B.J."/>
            <person name="Troggio M."/>
            <person name="Leslie C.A."/>
            <person name="Timp W."/>
            <person name="Dendekar A."/>
            <person name="Salzberg S.L."/>
            <person name="Neale D.B."/>
        </authorList>
    </citation>
    <scope>NUCLEOTIDE SEQUENCE</scope>
    <source>
        <tissue evidence="9">Leaves</tissue>
    </source>
</reference>
<accession>A0A833WBG9</accession>
<feature type="compositionally biased region" description="Polar residues" evidence="7">
    <location>
        <begin position="154"/>
        <end position="164"/>
    </location>
</feature>
<dbReference type="PANTHER" id="PTHR31769">
    <property type="entry name" value="OS07G0462200 PROTEIN-RELATED"/>
    <property type="match status" value="1"/>
</dbReference>
<evidence type="ECO:0000313" key="9">
    <source>
        <dbReference type="EMBL" id="KAF5442403.1"/>
    </source>
</evidence>
<proteinExistence type="inferred from homology"/>
<feature type="region of interest" description="Disordered" evidence="7">
    <location>
        <begin position="136"/>
        <end position="164"/>
    </location>
</feature>
<evidence type="ECO:0000256" key="6">
    <source>
        <dbReference type="ARBA" id="ARBA00029467"/>
    </source>
</evidence>
<evidence type="ECO:0000256" key="2">
    <source>
        <dbReference type="ARBA" id="ARBA00022692"/>
    </source>
</evidence>
<keyword evidence="2 8" id="KW-0812">Transmembrane</keyword>
<evidence type="ECO:0000313" key="10">
    <source>
        <dbReference type="Proteomes" id="UP000619265"/>
    </source>
</evidence>
<keyword evidence="5 8" id="KW-0472">Membrane</keyword>
<feature type="transmembrane region" description="Helical" evidence="8">
    <location>
        <begin position="6"/>
        <end position="27"/>
    </location>
</feature>
<evidence type="ECO:0000256" key="4">
    <source>
        <dbReference type="ARBA" id="ARBA00022989"/>
    </source>
</evidence>
<dbReference type="GO" id="GO:0012505">
    <property type="term" value="C:endomembrane system"/>
    <property type="evidence" value="ECO:0007669"/>
    <property type="project" value="UniProtKB-SubCell"/>
</dbReference>
<dbReference type="InterPro" id="IPR009606">
    <property type="entry name" value="DEAL/Modifying_wall_lignin1/2"/>
</dbReference>
<evidence type="ECO:0000256" key="5">
    <source>
        <dbReference type="ARBA" id="ARBA00023136"/>
    </source>
</evidence>
<comment type="subcellular location">
    <subcellularLocation>
        <location evidence="1">Endomembrane system</location>
        <topology evidence="1">Multi-pass membrane protein</topology>
    </subcellularLocation>
</comment>
<reference evidence="9" key="1">
    <citation type="submission" date="2015-10" db="EMBL/GenBank/DDBJ databases">
        <authorList>
            <person name="Martinez-Garcia P.J."/>
            <person name="Crepeau M.W."/>
            <person name="Puiu D."/>
            <person name="Gonzalez-Ibeas D."/>
            <person name="Whalen J."/>
            <person name="Stevens K."/>
            <person name="Paul R."/>
            <person name="Butterfield T."/>
            <person name="Britton M."/>
            <person name="Reagan R."/>
            <person name="Chakraborty S."/>
            <person name="Walawage S.L."/>
            <person name="Vasquez-Gross H.A."/>
            <person name="Cardeno C."/>
            <person name="Famula R."/>
            <person name="Pratt K."/>
            <person name="Kuruganti S."/>
            <person name="Aradhya M.K."/>
            <person name="Leslie C.A."/>
            <person name="Dandekar A.M."/>
            <person name="Salzberg S.L."/>
            <person name="Wegrzyn J.L."/>
            <person name="Langley C.H."/>
            <person name="Neale D.B."/>
        </authorList>
    </citation>
    <scope>NUCLEOTIDE SEQUENCE</scope>
    <source>
        <tissue evidence="9">Leaves</tissue>
    </source>
</reference>
<dbReference type="Gramene" id="Jr16_02630_p1">
    <property type="protein sequence ID" value="cds.Jr16_02630_p1"/>
    <property type="gene ID" value="Jr16_02630"/>
</dbReference>
<comment type="caution">
    <text evidence="9">The sequence shown here is derived from an EMBL/GenBank/DDBJ whole genome shotgun (WGS) entry which is preliminary data.</text>
</comment>
<feature type="transmembrane region" description="Helical" evidence="8">
    <location>
        <begin position="99"/>
        <end position="125"/>
    </location>
</feature>
<name>A0A833WBG9_JUGRE</name>
<dbReference type="AlphaFoldDB" id="A0A833WBG9"/>
<evidence type="ECO:0000256" key="1">
    <source>
        <dbReference type="ARBA" id="ARBA00004127"/>
    </source>
</evidence>
<gene>
    <name evidence="9" type="ORF">F2P56_035062</name>
</gene>
<keyword evidence="3" id="KW-0732">Signal</keyword>
<dbReference type="Proteomes" id="UP000619265">
    <property type="component" value="Unassembled WGS sequence"/>
</dbReference>
<evidence type="ECO:0000256" key="7">
    <source>
        <dbReference type="SAM" id="MobiDB-lite"/>
    </source>
</evidence>
<organism evidence="9 10">
    <name type="scientific">Juglans regia</name>
    <name type="common">English walnut</name>
    <dbReference type="NCBI Taxonomy" id="51240"/>
    <lineage>
        <taxon>Eukaryota</taxon>
        <taxon>Viridiplantae</taxon>
        <taxon>Streptophyta</taxon>
        <taxon>Embryophyta</taxon>
        <taxon>Tracheophyta</taxon>
        <taxon>Spermatophyta</taxon>
        <taxon>Magnoliopsida</taxon>
        <taxon>eudicotyledons</taxon>
        <taxon>Gunneridae</taxon>
        <taxon>Pentapetalae</taxon>
        <taxon>rosids</taxon>
        <taxon>fabids</taxon>
        <taxon>Fagales</taxon>
        <taxon>Juglandaceae</taxon>
        <taxon>Juglans</taxon>
    </lineage>
</organism>
<dbReference type="EMBL" id="LIHL02000016">
    <property type="protein sequence ID" value="KAF5442403.1"/>
    <property type="molecule type" value="Genomic_DNA"/>
</dbReference>
<feature type="transmembrane region" description="Helical" evidence="8">
    <location>
        <begin position="63"/>
        <end position="79"/>
    </location>
</feature>